<evidence type="ECO:0000313" key="3">
    <source>
        <dbReference type="Proteomes" id="UP000216107"/>
    </source>
</evidence>
<dbReference type="Proteomes" id="UP000216107">
    <property type="component" value="Unassembled WGS sequence"/>
</dbReference>
<proteinExistence type="predicted"/>
<evidence type="ECO:0000313" key="4">
    <source>
        <dbReference type="Proteomes" id="UP000623509"/>
    </source>
</evidence>
<name>A0A272ESA8_9RHOO</name>
<comment type="caution">
    <text evidence="2">The sequence shown here is derived from an EMBL/GenBank/DDBJ whole genome shotgun (WGS) entry which is preliminary data.</text>
</comment>
<dbReference type="Proteomes" id="UP000623509">
    <property type="component" value="Unassembled WGS sequence"/>
</dbReference>
<organism evidence="2 3">
    <name type="scientific">Candidatus Dactylopiibacterium carminicum</name>
    <dbReference type="NCBI Taxonomy" id="857335"/>
    <lineage>
        <taxon>Bacteria</taxon>
        <taxon>Pseudomonadati</taxon>
        <taxon>Pseudomonadota</taxon>
        <taxon>Betaproteobacteria</taxon>
        <taxon>Rhodocyclales</taxon>
        <taxon>Rhodocyclaceae</taxon>
        <taxon>Candidatus Dactylopiibacterium</taxon>
    </lineage>
</organism>
<dbReference type="Gene3D" id="3.40.190.270">
    <property type="match status" value="1"/>
</dbReference>
<gene>
    <name evidence="1" type="ORF">BGI27_00735</name>
    <name evidence="2" type="ORF">CGU29_09325</name>
</gene>
<dbReference type="EMBL" id="MDUX01000002">
    <property type="protein sequence ID" value="KAF7600672.1"/>
    <property type="molecule type" value="Genomic_DNA"/>
</dbReference>
<accession>A0A272ESA8</accession>
<dbReference type="PANTHER" id="PTHR30024">
    <property type="entry name" value="ALIPHATIC SULFONATES-BINDING PROTEIN-RELATED"/>
    <property type="match status" value="1"/>
</dbReference>
<evidence type="ECO:0000313" key="1">
    <source>
        <dbReference type="EMBL" id="KAF7600672.1"/>
    </source>
</evidence>
<sequence length="350" mass="38076">MSTPLWFTRCPLPTAFSLAVHSGILARHLAAFGVAPQSLRHVADASFRLAHFTHALPDMTRQGGHIPPLWSRAAGRDVRLLGLSWTDERQLLLVERDDIQDVADLKGKRLALPVRPNYPIDFWRATVLKGYHDLLATVGLSLDDVTLVEIPIDAAAFAERASRPDLLSPPGAARQTLSSQTREGRALLAGSVDAIYSPAHYGIALQQVLGLRVLADLTRSHPPEARINNSSLLALTVSGEFLRDHSDAVTALLTALLEAAELARTTREMAIRITAAESGNAEELVPDIFGEHFHQVLAPSLAPALLQALAGQNEFLHRHGFIDRVVPLEEWLAPEPLATAQSRLAEVRAA</sequence>
<reference evidence="1 4" key="1">
    <citation type="submission" date="2016-08" db="EMBL/GenBank/DDBJ databases">
        <title>Candidatus Dactylopiibacterium carminicum genome sequence.</title>
        <authorList>
            <person name="Ramirez-Puebla S.T."/>
            <person name="Ormeno-Orrillo E."/>
            <person name="Vera-Ponce De Leon A."/>
            <person name="Luis L."/>
            <person name="Sanchez-Flores A."/>
            <person name="Monica R."/>
            <person name="Martinez-Romero E."/>
        </authorList>
    </citation>
    <scope>NUCLEOTIDE SEQUENCE [LARGE SCALE GENOMIC DNA]</scope>
    <source>
        <strain evidence="1">END1</strain>
    </source>
</reference>
<dbReference type="EMBL" id="NMRN01000025">
    <property type="protein sequence ID" value="PAS92975.1"/>
    <property type="molecule type" value="Genomic_DNA"/>
</dbReference>
<protein>
    <submittedName>
        <fullName evidence="1">ABC transporter substrate-binding protein</fullName>
    </submittedName>
</protein>
<dbReference type="Gene3D" id="3.40.190.10">
    <property type="entry name" value="Periplasmic binding protein-like II"/>
    <property type="match status" value="1"/>
</dbReference>
<keyword evidence="4" id="KW-1185">Reference proteome</keyword>
<dbReference type="OrthoDB" id="7467011at2"/>
<dbReference type="AlphaFoldDB" id="A0A272ESA8"/>
<evidence type="ECO:0000313" key="2">
    <source>
        <dbReference type="EMBL" id="PAS92975.1"/>
    </source>
</evidence>
<reference evidence="2 3" key="2">
    <citation type="submission" date="2017-07" db="EMBL/GenBank/DDBJ databases">
        <title>Candidatus Dactylopiibacterium carminicum, a nitrogen-fixing symbiont of the cochineal insect Dactylopius coccus and Dactylopius opuntiae (Hemiptera: Coccoidea: Dactylopiidae).</title>
        <authorList>
            <person name="Vera A."/>
        </authorList>
    </citation>
    <scope>NUCLEOTIDE SEQUENCE [LARGE SCALE GENOMIC DNA]</scope>
    <source>
        <strain evidence="2 3">NFDCM</strain>
    </source>
</reference>
<dbReference type="RefSeq" id="WP_095523020.1">
    <property type="nucleotide sequence ID" value="NZ_MDUX01000002.1"/>
</dbReference>
<dbReference type="SUPFAM" id="SSF53850">
    <property type="entry name" value="Periplasmic binding protein-like II"/>
    <property type="match status" value="1"/>
</dbReference>